<gene>
    <name evidence="2" type="ORF">ASZ90_009006</name>
</gene>
<dbReference type="EMBL" id="LNQE01001083">
    <property type="protein sequence ID" value="KUG21247.1"/>
    <property type="molecule type" value="Genomic_DNA"/>
</dbReference>
<evidence type="ECO:0000259" key="1">
    <source>
        <dbReference type="PROSITE" id="PS51740"/>
    </source>
</evidence>
<proteinExistence type="predicted"/>
<sequence length="93" mass="10126">MHPDGDKTCCMPAEGDECTCTVEAVVSIDARGQMVLPKEVREMAEISPGERLLVITWKRNGRVCCISLVKAGELRGAVHDLLGPFMEEQPGGR</sequence>
<dbReference type="SUPFAM" id="SSF89447">
    <property type="entry name" value="AbrB/MazE/MraZ-like"/>
    <property type="match status" value="1"/>
</dbReference>
<dbReference type="InterPro" id="IPR007159">
    <property type="entry name" value="SpoVT-AbrB_dom"/>
</dbReference>
<accession>A0A0W8FK42</accession>
<organism evidence="2">
    <name type="scientific">hydrocarbon metagenome</name>
    <dbReference type="NCBI Taxonomy" id="938273"/>
    <lineage>
        <taxon>unclassified sequences</taxon>
        <taxon>metagenomes</taxon>
        <taxon>ecological metagenomes</taxon>
    </lineage>
</organism>
<feature type="domain" description="SpoVT-AbrB" evidence="1">
    <location>
        <begin position="23"/>
        <end position="71"/>
    </location>
</feature>
<evidence type="ECO:0000313" key="2">
    <source>
        <dbReference type="EMBL" id="KUG21247.1"/>
    </source>
</evidence>
<dbReference type="NCBIfam" id="TIGR01439">
    <property type="entry name" value="lp_hng_hel_AbrB"/>
    <property type="match status" value="1"/>
</dbReference>
<dbReference type="AlphaFoldDB" id="A0A0W8FK42"/>
<comment type="caution">
    <text evidence="2">The sequence shown here is derived from an EMBL/GenBank/DDBJ whole genome shotgun (WGS) entry which is preliminary data.</text>
</comment>
<dbReference type="SMART" id="SM00966">
    <property type="entry name" value="SpoVT_AbrB"/>
    <property type="match status" value="1"/>
</dbReference>
<dbReference type="PROSITE" id="PS51740">
    <property type="entry name" value="SPOVT_ABRB"/>
    <property type="match status" value="1"/>
</dbReference>
<name>A0A0W8FK42_9ZZZZ</name>
<dbReference type="Pfam" id="PF04014">
    <property type="entry name" value="MazE_antitoxin"/>
    <property type="match status" value="1"/>
</dbReference>
<dbReference type="NCBIfam" id="NF040962">
    <property type="entry name" value="near_HgcAB"/>
    <property type="match status" value="1"/>
</dbReference>
<dbReference type="GO" id="GO:0003677">
    <property type="term" value="F:DNA binding"/>
    <property type="evidence" value="ECO:0007669"/>
    <property type="project" value="InterPro"/>
</dbReference>
<dbReference type="Gene3D" id="2.10.260.10">
    <property type="match status" value="1"/>
</dbReference>
<dbReference type="InterPro" id="IPR037914">
    <property type="entry name" value="SpoVT-AbrB_sf"/>
</dbReference>
<protein>
    <submittedName>
        <fullName evidence="2">Transcriptional regulator, abrb family</fullName>
    </submittedName>
</protein>
<reference evidence="2" key="1">
    <citation type="journal article" date="2015" name="Proc. Natl. Acad. Sci. U.S.A.">
        <title>Networks of energetic and metabolic interactions define dynamics in microbial communities.</title>
        <authorList>
            <person name="Embree M."/>
            <person name="Liu J.K."/>
            <person name="Al-Bassam M.M."/>
            <person name="Zengler K."/>
        </authorList>
    </citation>
    <scope>NUCLEOTIDE SEQUENCE</scope>
</reference>